<accession>A0A0E0PEI7</accession>
<reference evidence="2" key="2">
    <citation type="submission" date="2015-06" db="UniProtKB">
        <authorList>
            <consortium name="EnsemblPlants"/>
        </authorList>
    </citation>
    <scope>IDENTIFICATION</scope>
</reference>
<feature type="region of interest" description="Disordered" evidence="1">
    <location>
        <begin position="1"/>
        <end position="58"/>
    </location>
</feature>
<dbReference type="HOGENOM" id="CLU_1589135_0_0_1"/>
<evidence type="ECO:0000256" key="1">
    <source>
        <dbReference type="SAM" id="MobiDB-lite"/>
    </source>
</evidence>
<keyword evidence="3" id="KW-1185">Reference proteome</keyword>
<proteinExistence type="predicted"/>
<sequence length="168" mass="17647">MAANPSPSLLPQPSASSVLSLGGNGMMQPLRPPPRARCIGSSGRRASGHLDVRAEPPSAGSLPLFDGWLRGTRARSPVDVAPPRRGSRRHLGLPPATASALIQALPSPDLLRYLAERECGTMGLDAATQRWVTGSLPDPTQLGSPLCRSPALTAHRAWIGPSRVPVAY</sequence>
<reference evidence="3" key="1">
    <citation type="submission" date="2013-06" db="EMBL/GenBank/DDBJ databases">
        <authorList>
            <person name="Zhao Q."/>
        </authorList>
    </citation>
    <scope>NUCLEOTIDE SEQUENCE</scope>
    <source>
        <strain evidence="3">cv. W1943</strain>
    </source>
</reference>
<protein>
    <submittedName>
        <fullName evidence="2">Uncharacterized protein</fullName>
    </submittedName>
</protein>
<evidence type="ECO:0000313" key="3">
    <source>
        <dbReference type="Proteomes" id="UP000008022"/>
    </source>
</evidence>
<dbReference type="Proteomes" id="UP000008022">
    <property type="component" value="Unassembled WGS sequence"/>
</dbReference>
<dbReference type="AlphaFoldDB" id="A0A0E0PEI7"/>
<organism evidence="2 3">
    <name type="scientific">Oryza rufipogon</name>
    <name type="common">Brownbeard rice</name>
    <name type="synonym">Asian wild rice</name>
    <dbReference type="NCBI Taxonomy" id="4529"/>
    <lineage>
        <taxon>Eukaryota</taxon>
        <taxon>Viridiplantae</taxon>
        <taxon>Streptophyta</taxon>
        <taxon>Embryophyta</taxon>
        <taxon>Tracheophyta</taxon>
        <taxon>Spermatophyta</taxon>
        <taxon>Magnoliopsida</taxon>
        <taxon>Liliopsida</taxon>
        <taxon>Poales</taxon>
        <taxon>Poaceae</taxon>
        <taxon>BOP clade</taxon>
        <taxon>Oryzoideae</taxon>
        <taxon>Oryzeae</taxon>
        <taxon>Oryzinae</taxon>
        <taxon>Oryza</taxon>
    </lineage>
</organism>
<evidence type="ECO:0000313" key="2">
    <source>
        <dbReference type="EnsemblPlants" id="ORUFI04G28100.1"/>
    </source>
</evidence>
<name>A0A0E0PEI7_ORYRU</name>
<dbReference type="EnsemblPlants" id="ORUFI04G28100.1">
    <property type="protein sequence ID" value="ORUFI04G28100.1"/>
    <property type="gene ID" value="ORUFI04G28100"/>
</dbReference>
<dbReference type="Gramene" id="ORUFI04G28100.1">
    <property type="protein sequence ID" value="ORUFI04G28100.1"/>
    <property type="gene ID" value="ORUFI04G28100"/>
</dbReference>
<feature type="compositionally biased region" description="Low complexity" evidence="1">
    <location>
        <begin position="1"/>
        <end position="21"/>
    </location>
</feature>